<comment type="caution">
    <text evidence="1">The sequence shown here is derived from an EMBL/GenBank/DDBJ whole genome shotgun (WGS) entry which is preliminary data.</text>
</comment>
<protein>
    <submittedName>
        <fullName evidence="1">Uncharacterized protein</fullName>
    </submittedName>
</protein>
<reference evidence="2" key="1">
    <citation type="journal article" date="2019" name="Int. J. Syst. Evol. Microbiol.">
        <title>The Global Catalogue of Microorganisms (GCM) 10K type strain sequencing project: providing services to taxonomists for standard genome sequencing and annotation.</title>
        <authorList>
            <consortium name="The Broad Institute Genomics Platform"/>
            <consortium name="The Broad Institute Genome Sequencing Center for Infectious Disease"/>
            <person name="Wu L."/>
            <person name="Ma J."/>
        </authorList>
    </citation>
    <scope>NUCLEOTIDE SEQUENCE [LARGE SCALE GENOMIC DNA]</scope>
    <source>
        <strain evidence="2">CCUG 53270</strain>
    </source>
</reference>
<sequence length="65" mass="7571">MGGKTFHKDIQEKLLAYELQGFTIIFELDRTVKGMGYKVYPEDKSVRVYGLIGDFETFKTINFSR</sequence>
<proteinExistence type="predicted"/>
<evidence type="ECO:0000313" key="1">
    <source>
        <dbReference type="EMBL" id="MFD1219515.1"/>
    </source>
</evidence>
<keyword evidence="2" id="KW-1185">Reference proteome</keyword>
<organism evidence="1 2">
    <name type="scientific">Paenibacillus vulneris</name>
    <dbReference type="NCBI Taxonomy" id="1133364"/>
    <lineage>
        <taxon>Bacteria</taxon>
        <taxon>Bacillati</taxon>
        <taxon>Bacillota</taxon>
        <taxon>Bacilli</taxon>
        <taxon>Bacillales</taxon>
        <taxon>Paenibacillaceae</taxon>
        <taxon>Paenibacillus</taxon>
    </lineage>
</organism>
<gene>
    <name evidence="1" type="ORF">ACFQ4B_05255</name>
</gene>
<accession>A0ABW3UG09</accession>
<name>A0ABW3UG09_9BACL</name>
<dbReference type="RefSeq" id="WP_345595111.1">
    <property type="nucleotide sequence ID" value="NZ_BAABJG010000055.1"/>
</dbReference>
<dbReference type="Proteomes" id="UP001597180">
    <property type="component" value="Unassembled WGS sequence"/>
</dbReference>
<dbReference type="EMBL" id="JBHTLU010000012">
    <property type="protein sequence ID" value="MFD1219515.1"/>
    <property type="molecule type" value="Genomic_DNA"/>
</dbReference>
<evidence type="ECO:0000313" key="2">
    <source>
        <dbReference type="Proteomes" id="UP001597180"/>
    </source>
</evidence>